<dbReference type="InterPro" id="IPR011051">
    <property type="entry name" value="RmlC_Cupin_sf"/>
</dbReference>
<dbReference type="EMBL" id="AP018227">
    <property type="protein sequence ID" value="BAY86182.1"/>
    <property type="molecule type" value="Genomic_DNA"/>
</dbReference>
<feature type="domain" description="Cupin type-2" evidence="3">
    <location>
        <begin position="45"/>
        <end position="116"/>
    </location>
</feature>
<proteinExistence type="predicted"/>
<dbReference type="InterPro" id="IPR014710">
    <property type="entry name" value="RmlC-like_jellyroll"/>
</dbReference>
<dbReference type="Gene3D" id="2.60.120.10">
    <property type="entry name" value="Jelly Rolls"/>
    <property type="match status" value="1"/>
</dbReference>
<dbReference type="AlphaFoldDB" id="A0A1Z4LY87"/>
<keyword evidence="5" id="KW-1185">Reference proteome</keyword>
<evidence type="ECO:0000313" key="4">
    <source>
        <dbReference type="EMBL" id="BAY86182.1"/>
    </source>
</evidence>
<protein>
    <recommendedName>
        <fullName evidence="3">Cupin type-2 domain-containing protein</fullName>
    </recommendedName>
</protein>
<name>A0A1Z4LY87_9CYAN</name>
<evidence type="ECO:0000256" key="1">
    <source>
        <dbReference type="ARBA" id="ARBA00022723"/>
    </source>
</evidence>
<dbReference type="InterPro" id="IPR051610">
    <property type="entry name" value="GPI/OXD"/>
</dbReference>
<keyword evidence="1" id="KW-0479">Metal-binding</keyword>
<feature type="compositionally biased region" description="Basic and acidic residues" evidence="2">
    <location>
        <begin position="132"/>
        <end position="154"/>
    </location>
</feature>
<evidence type="ECO:0000256" key="2">
    <source>
        <dbReference type="SAM" id="MobiDB-lite"/>
    </source>
</evidence>
<feature type="region of interest" description="Disordered" evidence="2">
    <location>
        <begin position="129"/>
        <end position="154"/>
    </location>
</feature>
<dbReference type="PANTHER" id="PTHR35848">
    <property type="entry name" value="OXALATE-BINDING PROTEIN"/>
    <property type="match status" value="1"/>
</dbReference>
<dbReference type="InterPro" id="IPR013096">
    <property type="entry name" value="Cupin_2"/>
</dbReference>
<dbReference type="Proteomes" id="UP000218418">
    <property type="component" value="Chromosome"/>
</dbReference>
<gene>
    <name evidence="4" type="ORF">NIES267_56880</name>
</gene>
<dbReference type="CDD" id="cd02224">
    <property type="entry name" value="cupin_SPO2919-like"/>
    <property type="match status" value="1"/>
</dbReference>
<evidence type="ECO:0000313" key="5">
    <source>
        <dbReference type="Proteomes" id="UP000218418"/>
    </source>
</evidence>
<dbReference type="SUPFAM" id="SSF51182">
    <property type="entry name" value="RmlC-like cupins"/>
    <property type="match status" value="1"/>
</dbReference>
<sequence>MIINPEEVPIQNSTNYPDEFKSIVAGRFRQRLGNFAGLTNFGVNLVKLTPGSASALRHWHSSQDEFIYIVEGELTLITDAGEEILTPGMAAGFPKNEANGHHLVNRSTQDAVYLEVGDRSNNDTAYYPDEDLIAKPSDDGKSTIFTRKDGTSYD</sequence>
<organism evidence="4 5">
    <name type="scientific">Calothrix parasitica NIES-267</name>
    <dbReference type="NCBI Taxonomy" id="1973488"/>
    <lineage>
        <taxon>Bacteria</taxon>
        <taxon>Bacillati</taxon>
        <taxon>Cyanobacteriota</taxon>
        <taxon>Cyanophyceae</taxon>
        <taxon>Nostocales</taxon>
        <taxon>Calotrichaceae</taxon>
        <taxon>Calothrix</taxon>
    </lineage>
</organism>
<evidence type="ECO:0000259" key="3">
    <source>
        <dbReference type="Pfam" id="PF07883"/>
    </source>
</evidence>
<dbReference type="PANTHER" id="PTHR35848:SF9">
    <property type="entry name" value="SLL1358 PROTEIN"/>
    <property type="match status" value="1"/>
</dbReference>
<dbReference type="OrthoDB" id="116921at2"/>
<dbReference type="Pfam" id="PF07883">
    <property type="entry name" value="Cupin_2"/>
    <property type="match status" value="1"/>
</dbReference>
<accession>A0A1Z4LY87</accession>
<dbReference type="GO" id="GO:0046872">
    <property type="term" value="F:metal ion binding"/>
    <property type="evidence" value="ECO:0007669"/>
    <property type="project" value="UniProtKB-KW"/>
</dbReference>
<reference evidence="4 5" key="1">
    <citation type="submission" date="2017-06" db="EMBL/GenBank/DDBJ databases">
        <title>Genome sequencing of cyanobaciteial culture collection at National Institute for Environmental Studies (NIES).</title>
        <authorList>
            <person name="Hirose Y."/>
            <person name="Shimura Y."/>
            <person name="Fujisawa T."/>
            <person name="Nakamura Y."/>
            <person name="Kawachi M."/>
        </authorList>
    </citation>
    <scope>NUCLEOTIDE SEQUENCE [LARGE SCALE GENOMIC DNA]</scope>
    <source>
        <strain evidence="4 5">NIES-267</strain>
    </source>
</reference>